<sequence length="61" mass="6758">MINIDDRRTVAVDRRSGSIGSRVEIGLIARVEIIGGKLGSVRRNCRAGRSSFDHGFFKRVV</sequence>
<dbReference type="AlphaFoldDB" id="A0A644YTF6"/>
<name>A0A644YTF6_9ZZZZ</name>
<dbReference type="EMBL" id="VSSQ01006119">
    <property type="protein sequence ID" value="MPM31599.1"/>
    <property type="molecule type" value="Genomic_DNA"/>
</dbReference>
<proteinExistence type="predicted"/>
<evidence type="ECO:0000313" key="1">
    <source>
        <dbReference type="EMBL" id="MPM31599.1"/>
    </source>
</evidence>
<gene>
    <name evidence="1" type="ORF">SDC9_78155</name>
</gene>
<accession>A0A644YTF6</accession>
<comment type="caution">
    <text evidence="1">The sequence shown here is derived from an EMBL/GenBank/DDBJ whole genome shotgun (WGS) entry which is preliminary data.</text>
</comment>
<reference evidence="1" key="1">
    <citation type="submission" date="2019-08" db="EMBL/GenBank/DDBJ databases">
        <authorList>
            <person name="Kucharzyk K."/>
            <person name="Murdoch R.W."/>
            <person name="Higgins S."/>
            <person name="Loffler F."/>
        </authorList>
    </citation>
    <scope>NUCLEOTIDE SEQUENCE</scope>
</reference>
<organism evidence="1">
    <name type="scientific">bioreactor metagenome</name>
    <dbReference type="NCBI Taxonomy" id="1076179"/>
    <lineage>
        <taxon>unclassified sequences</taxon>
        <taxon>metagenomes</taxon>
        <taxon>ecological metagenomes</taxon>
    </lineage>
</organism>
<protein>
    <submittedName>
        <fullName evidence="1">Uncharacterized protein</fullName>
    </submittedName>
</protein>